<dbReference type="Gene3D" id="2.60.40.790">
    <property type="match status" value="1"/>
</dbReference>
<keyword evidence="6" id="KW-1185">Reference proteome</keyword>
<evidence type="ECO:0000256" key="1">
    <source>
        <dbReference type="PROSITE-ProRule" id="PRU00285"/>
    </source>
</evidence>
<organism evidence="5 6">
    <name type="scientific">Limnohabitans planktonicus II-D5</name>
    <dbReference type="NCBI Taxonomy" id="1293045"/>
    <lineage>
        <taxon>Bacteria</taxon>
        <taxon>Pseudomonadati</taxon>
        <taxon>Pseudomonadota</taxon>
        <taxon>Betaproteobacteria</taxon>
        <taxon>Burkholderiales</taxon>
        <taxon>Comamonadaceae</taxon>
        <taxon>Limnohabitans</taxon>
    </lineage>
</organism>
<comment type="caution">
    <text evidence="5">The sequence shown here is derived from an EMBL/GenBank/DDBJ whole genome shotgun (WGS) entry which is preliminary data.</text>
</comment>
<dbReference type="CDD" id="cd06464">
    <property type="entry name" value="ACD_sHsps-like"/>
    <property type="match status" value="1"/>
</dbReference>
<comment type="similarity">
    <text evidence="1 2">Belongs to the small heat shock protein (HSP20) family.</text>
</comment>
<dbReference type="RefSeq" id="WP_053169709.1">
    <property type="nucleotide sequence ID" value="NZ_LFYT02000004.1"/>
</dbReference>
<dbReference type="InterPro" id="IPR031107">
    <property type="entry name" value="Small_HSP"/>
</dbReference>
<feature type="domain" description="CS" evidence="4">
    <location>
        <begin position="37"/>
        <end position="142"/>
    </location>
</feature>
<dbReference type="InterPro" id="IPR002068">
    <property type="entry name" value="A-crystallin/Hsp20_dom"/>
</dbReference>
<dbReference type="PROSITE" id="PS51203">
    <property type="entry name" value="CS"/>
    <property type="match status" value="1"/>
</dbReference>
<dbReference type="InterPro" id="IPR008978">
    <property type="entry name" value="HSP20-like_chaperone"/>
</dbReference>
<protein>
    <submittedName>
        <fullName evidence="5">Stress protein</fullName>
    </submittedName>
</protein>
<sequence>MSNLARFNPFSEMRDPFSDDFFKGFALRPMYRMLEGEPQMRLDLTEDDKNFFVKVEIPGVKKEDIKVSVEGNQVSLCAELKKETEEKEGAKVIRSERYFGSVTRSFTLNESVDQAASIAKYEDGVLHLTLPKKPSEQSHTLKIS</sequence>
<accession>A0A2T7UGG1</accession>
<feature type="domain" description="SHSP" evidence="3">
    <location>
        <begin position="31"/>
        <end position="144"/>
    </location>
</feature>
<dbReference type="STRING" id="1293045.H663_02960"/>
<evidence type="ECO:0000259" key="4">
    <source>
        <dbReference type="PROSITE" id="PS51203"/>
    </source>
</evidence>
<evidence type="ECO:0000313" key="6">
    <source>
        <dbReference type="Proteomes" id="UP000037507"/>
    </source>
</evidence>
<dbReference type="SUPFAM" id="SSF49764">
    <property type="entry name" value="HSP20-like chaperones"/>
    <property type="match status" value="1"/>
</dbReference>
<dbReference type="EMBL" id="LFYT02000004">
    <property type="protein sequence ID" value="PVE43789.1"/>
    <property type="molecule type" value="Genomic_DNA"/>
</dbReference>
<gene>
    <name evidence="5" type="ORF">H663_004785</name>
</gene>
<dbReference type="PANTHER" id="PTHR11527">
    <property type="entry name" value="HEAT-SHOCK PROTEIN 20 FAMILY MEMBER"/>
    <property type="match status" value="1"/>
</dbReference>
<dbReference type="AlphaFoldDB" id="A0A2T7UGG1"/>
<evidence type="ECO:0000313" key="5">
    <source>
        <dbReference type="EMBL" id="PVE43789.1"/>
    </source>
</evidence>
<reference evidence="5" key="1">
    <citation type="submission" date="2017-04" db="EMBL/GenBank/DDBJ databases">
        <title>Unexpected and diverse lifestyles within the genus Limnohabitans.</title>
        <authorList>
            <person name="Kasalicky V."/>
            <person name="Mehrshad M."/>
            <person name="Andrei S.-A."/>
            <person name="Salcher M."/>
            <person name="Kratochvilova H."/>
            <person name="Simek K."/>
            <person name="Ghai R."/>
        </authorList>
    </citation>
    <scope>NUCLEOTIDE SEQUENCE [LARGE SCALE GENOMIC DNA]</scope>
    <source>
        <strain evidence="5">II-D5</strain>
    </source>
</reference>
<dbReference type="Proteomes" id="UP000037507">
    <property type="component" value="Unassembled WGS sequence"/>
</dbReference>
<proteinExistence type="inferred from homology"/>
<dbReference type="InterPro" id="IPR007052">
    <property type="entry name" value="CS_dom"/>
</dbReference>
<evidence type="ECO:0000256" key="2">
    <source>
        <dbReference type="RuleBase" id="RU003616"/>
    </source>
</evidence>
<dbReference type="OrthoDB" id="9808910at2"/>
<name>A0A2T7UGG1_9BURK</name>
<dbReference type="PROSITE" id="PS01031">
    <property type="entry name" value="SHSP"/>
    <property type="match status" value="1"/>
</dbReference>
<dbReference type="Pfam" id="PF00011">
    <property type="entry name" value="HSP20"/>
    <property type="match status" value="1"/>
</dbReference>
<evidence type="ECO:0000259" key="3">
    <source>
        <dbReference type="PROSITE" id="PS01031"/>
    </source>
</evidence>